<dbReference type="AlphaFoldDB" id="A0AAU8CAI3"/>
<keyword evidence="2" id="KW-0547">Nucleotide-binding</keyword>
<evidence type="ECO:0000256" key="1">
    <source>
        <dbReference type="ARBA" id="ARBA00022679"/>
    </source>
</evidence>
<dbReference type="RefSeq" id="WP_353633696.1">
    <property type="nucleotide sequence ID" value="NZ_CP159204.1"/>
</dbReference>
<dbReference type="SUPFAM" id="SSF56112">
    <property type="entry name" value="Protein kinase-like (PK-like)"/>
    <property type="match status" value="1"/>
</dbReference>
<dbReference type="KEGG" id="hanx:ABSL23_10500"/>
<gene>
    <name evidence="7" type="ORF">ABSL23_10500</name>
</gene>
<dbReference type="Gene3D" id="1.25.10.10">
    <property type="entry name" value="Leucine-rich Repeat Variant"/>
    <property type="match status" value="1"/>
</dbReference>
<keyword evidence="3 7" id="KW-0418">Kinase</keyword>
<feature type="domain" description="Protein kinase" evidence="6">
    <location>
        <begin position="249"/>
        <end position="494"/>
    </location>
</feature>
<name>A0AAU8CAI3_9EURY</name>
<organism evidence="7">
    <name type="scientific">Halobacterium sp. NMX12-1</name>
    <dbReference type="NCBI Taxonomy" id="3166650"/>
    <lineage>
        <taxon>Archaea</taxon>
        <taxon>Methanobacteriati</taxon>
        <taxon>Methanobacteriota</taxon>
        <taxon>Stenosarchaea group</taxon>
        <taxon>Halobacteria</taxon>
        <taxon>Halobacteriales</taxon>
        <taxon>Halobacteriaceae</taxon>
        <taxon>Halobacterium</taxon>
    </lineage>
</organism>
<keyword evidence="1" id="KW-0808">Transferase</keyword>
<keyword evidence="4" id="KW-0067">ATP-binding</keyword>
<dbReference type="PROSITE" id="PS50011">
    <property type="entry name" value="PROTEIN_KINASE_DOM"/>
    <property type="match status" value="1"/>
</dbReference>
<dbReference type="Gene3D" id="1.10.510.10">
    <property type="entry name" value="Transferase(Phosphotransferase) domain 1"/>
    <property type="match status" value="1"/>
</dbReference>
<evidence type="ECO:0000259" key="6">
    <source>
        <dbReference type="PROSITE" id="PS50011"/>
    </source>
</evidence>
<reference evidence="7" key="1">
    <citation type="submission" date="2024-06" db="EMBL/GenBank/DDBJ databases">
        <title>Genome Sequence of an extremely halophilic archaeon isolated from Permian era halite, Salado Formation, Carlsbad, New Mexico: Halobacterium sp. strain NMX12-1.</title>
        <authorList>
            <person name="Sotoa L."/>
            <person name="DasSarma P."/>
            <person name="Anton B.P."/>
            <person name="Vincze T."/>
            <person name="Verma I."/>
            <person name="Eralp B."/>
            <person name="Powers D.W."/>
            <person name="Dozier B.L."/>
            <person name="Roberts R.J."/>
            <person name="DasSarma S."/>
        </authorList>
    </citation>
    <scope>NUCLEOTIDE SEQUENCE</scope>
    <source>
        <strain evidence="7">NMX12-1</strain>
    </source>
</reference>
<dbReference type="InterPro" id="IPR016024">
    <property type="entry name" value="ARM-type_fold"/>
</dbReference>
<feature type="compositionally biased region" description="Acidic residues" evidence="5">
    <location>
        <begin position="235"/>
        <end position="249"/>
    </location>
</feature>
<evidence type="ECO:0000256" key="2">
    <source>
        <dbReference type="ARBA" id="ARBA00022741"/>
    </source>
</evidence>
<dbReference type="GeneID" id="91109582"/>
<dbReference type="InterPro" id="IPR011989">
    <property type="entry name" value="ARM-like"/>
</dbReference>
<feature type="region of interest" description="Disordered" evidence="5">
    <location>
        <begin position="196"/>
        <end position="249"/>
    </location>
</feature>
<feature type="compositionally biased region" description="Basic and acidic residues" evidence="5">
    <location>
        <begin position="218"/>
        <end position="229"/>
    </location>
</feature>
<dbReference type="PANTHER" id="PTHR43289">
    <property type="entry name" value="MITOGEN-ACTIVATED PROTEIN KINASE KINASE KINASE 20-RELATED"/>
    <property type="match status" value="1"/>
</dbReference>
<accession>A0AAU8CAI3</accession>
<dbReference type="PANTHER" id="PTHR43289:SF6">
    <property type="entry name" value="SERINE_THREONINE-PROTEIN KINASE NEKL-3"/>
    <property type="match status" value="1"/>
</dbReference>
<protein>
    <submittedName>
        <fullName evidence="7">Protein kinase</fullName>
    </submittedName>
</protein>
<evidence type="ECO:0000256" key="4">
    <source>
        <dbReference type="ARBA" id="ARBA00022840"/>
    </source>
</evidence>
<dbReference type="SMART" id="SM00220">
    <property type="entry name" value="S_TKc"/>
    <property type="match status" value="1"/>
</dbReference>
<dbReference type="SUPFAM" id="SSF48371">
    <property type="entry name" value="ARM repeat"/>
    <property type="match status" value="1"/>
</dbReference>
<dbReference type="GO" id="GO:0005524">
    <property type="term" value="F:ATP binding"/>
    <property type="evidence" value="ECO:0007669"/>
    <property type="project" value="UniProtKB-KW"/>
</dbReference>
<proteinExistence type="predicted"/>
<dbReference type="InterPro" id="IPR000719">
    <property type="entry name" value="Prot_kinase_dom"/>
</dbReference>
<evidence type="ECO:0000256" key="3">
    <source>
        <dbReference type="ARBA" id="ARBA00022777"/>
    </source>
</evidence>
<dbReference type="EMBL" id="CP159204">
    <property type="protein sequence ID" value="XCF15671.1"/>
    <property type="molecule type" value="Genomic_DNA"/>
</dbReference>
<evidence type="ECO:0000256" key="5">
    <source>
        <dbReference type="SAM" id="MobiDB-lite"/>
    </source>
</evidence>
<dbReference type="GO" id="GO:0004674">
    <property type="term" value="F:protein serine/threonine kinase activity"/>
    <property type="evidence" value="ECO:0007669"/>
    <property type="project" value="TreeGrafter"/>
</dbReference>
<evidence type="ECO:0000313" key="7">
    <source>
        <dbReference type="EMBL" id="XCF15671.1"/>
    </source>
</evidence>
<dbReference type="InterPro" id="IPR011009">
    <property type="entry name" value="Kinase-like_dom_sf"/>
</dbReference>
<sequence>MERHTDDSVDEERIASLRQSVDADGVDALAERLHSDDADERAGAAWRLVEAATTEPTAVRAVLDDVRDAAGDDDVWVRRGATWVLAELAECQPDALSVQFSELVSLTAADDPLVQQNGVVAVAGVTKAYPARASAGLSAIARLTRSENALVRRYAEEAVEEVTAAVAERAEDAGYPVVVRAHPAYADLFPEGVSVVETGGDDDRSRPIHVSFGQNAPVHEDDRGDERPEAGQPDEIPDPPDVTLEEEDVSPNLKLREGVLTTDYRADVDEDVLEHGLATVRRLRADESAVASAFAEAVEQWAGVDDHDHVVAVLGHGVRWLATRYDDGDALDGRGAPPTLAEAVWNASALTRAVSHAHSRGVVHGGLHPGAVRFVATGPRTWDAPLLGDWGFAHAASARRTPPIPGAFAAPEHRDPETYGRFDQATDVYGLGALTYFLLTGEPPGSGDDRIPASERNPALPASADDLFARALAPEKRARFATVLDFQRALDDFAADLDGVSR</sequence>